<evidence type="ECO:0000256" key="10">
    <source>
        <dbReference type="SAM" id="MobiDB-lite"/>
    </source>
</evidence>
<protein>
    <recommendedName>
        <fullName evidence="11">Peptidase S59 domain-containing protein</fullName>
    </recommendedName>
</protein>
<dbReference type="AlphaFoldDB" id="A0A2R6PJA0"/>
<dbReference type="Gene3D" id="3.30.1610.10">
    <property type="entry name" value="Peptidase S59, nucleoporin"/>
    <property type="match status" value="1"/>
</dbReference>
<feature type="compositionally biased region" description="Low complexity" evidence="10">
    <location>
        <begin position="578"/>
        <end position="591"/>
    </location>
</feature>
<dbReference type="PANTHER" id="PTHR23198:SF6">
    <property type="entry name" value="NUCLEAR PORE COMPLEX PROTEIN NUP98-NUP96"/>
    <property type="match status" value="1"/>
</dbReference>
<evidence type="ECO:0000313" key="13">
    <source>
        <dbReference type="Proteomes" id="UP000186601"/>
    </source>
</evidence>
<feature type="compositionally biased region" description="Gly residues" evidence="10">
    <location>
        <begin position="568"/>
        <end position="577"/>
    </location>
</feature>
<reference evidence="12 13" key="1">
    <citation type="submission" date="2018-02" db="EMBL/GenBank/DDBJ databases">
        <title>Genome sequence of the basidiomycete white-rot fungus Phlebia centrifuga.</title>
        <authorList>
            <person name="Granchi Z."/>
            <person name="Peng M."/>
            <person name="de Vries R.P."/>
            <person name="Hilden K."/>
            <person name="Makela M.R."/>
            <person name="Grigoriev I."/>
            <person name="Riley R."/>
        </authorList>
    </citation>
    <scope>NUCLEOTIDE SEQUENCE [LARGE SCALE GENOMIC DNA]</scope>
    <source>
        <strain evidence="12 13">FBCC195</strain>
    </source>
</reference>
<dbReference type="OrthoDB" id="3797628at2759"/>
<keyword evidence="3" id="KW-0813">Transport</keyword>
<feature type="compositionally biased region" description="Gly residues" evidence="10">
    <location>
        <begin position="36"/>
        <end position="48"/>
    </location>
</feature>
<dbReference type="SUPFAM" id="SSF82215">
    <property type="entry name" value="C-terminal autoproteolytic domain of nucleoporin nup98"/>
    <property type="match status" value="1"/>
</dbReference>
<feature type="region of interest" description="Disordered" evidence="10">
    <location>
        <begin position="827"/>
        <end position="864"/>
    </location>
</feature>
<evidence type="ECO:0000256" key="1">
    <source>
        <dbReference type="ARBA" id="ARBA00004567"/>
    </source>
</evidence>
<feature type="compositionally biased region" description="Low complexity" evidence="10">
    <location>
        <begin position="371"/>
        <end position="381"/>
    </location>
</feature>
<feature type="compositionally biased region" description="Low complexity" evidence="10">
    <location>
        <begin position="535"/>
        <end position="567"/>
    </location>
</feature>
<feature type="domain" description="Peptidase S59" evidence="11">
    <location>
        <begin position="874"/>
        <end position="1019"/>
    </location>
</feature>
<accession>A0A2R6PJA0</accession>
<keyword evidence="5" id="KW-0509">mRNA transport</keyword>
<dbReference type="EMBL" id="MLYV02000479">
    <property type="protein sequence ID" value="PSR92225.1"/>
    <property type="molecule type" value="Genomic_DNA"/>
</dbReference>
<dbReference type="PANTHER" id="PTHR23198">
    <property type="entry name" value="NUCLEOPORIN"/>
    <property type="match status" value="1"/>
</dbReference>
<keyword evidence="8" id="KW-0906">Nuclear pore complex</keyword>
<keyword evidence="9" id="KW-0539">Nucleus</keyword>
<dbReference type="GO" id="GO:0000973">
    <property type="term" value="P:post-transcriptional tethering of RNA polymerase II gene DNA at nuclear periphery"/>
    <property type="evidence" value="ECO:0007669"/>
    <property type="project" value="TreeGrafter"/>
</dbReference>
<dbReference type="GO" id="GO:0017056">
    <property type="term" value="F:structural constituent of nuclear pore"/>
    <property type="evidence" value="ECO:0007669"/>
    <property type="project" value="InterPro"/>
</dbReference>
<feature type="compositionally biased region" description="Low complexity" evidence="10">
    <location>
        <begin position="49"/>
        <end position="83"/>
    </location>
</feature>
<dbReference type="InterPro" id="IPR007230">
    <property type="entry name" value="Nup98_auto-Pept-S59_dom"/>
</dbReference>
<gene>
    <name evidence="12" type="ORF">PHLCEN_2v4755</name>
</gene>
<comment type="subcellular location">
    <subcellularLocation>
        <location evidence="1">Nucleus</location>
        <location evidence="1">Nuclear pore complex</location>
    </subcellularLocation>
</comment>
<keyword evidence="4" id="KW-0677">Repeat</keyword>
<feature type="compositionally biased region" description="Gly residues" evidence="10">
    <location>
        <begin position="382"/>
        <end position="401"/>
    </location>
</feature>
<dbReference type="GO" id="GO:0008139">
    <property type="term" value="F:nuclear localization sequence binding"/>
    <property type="evidence" value="ECO:0007669"/>
    <property type="project" value="TreeGrafter"/>
</dbReference>
<feature type="compositionally biased region" description="Gly residues" evidence="10">
    <location>
        <begin position="480"/>
        <end position="492"/>
    </location>
</feature>
<dbReference type="Pfam" id="PF13634">
    <property type="entry name" value="Nucleoporin_FG"/>
    <property type="match status" value="3"/>
</dbReference>
<dbReference type="GO" id="GO:0034398">
    <property type="term" value="P:telomere tethering at nuclear periphery"/>
    <property type="evidence" value="ECO:0007669"/>
    <property type="project" value="TreeGrafter"/>
</dbReference>
<dbReference type="PROSITE" id="PS51434">
    <property type="entry name" value="NUP_C"/>
    <property type="match status" value="1"/>
</dbReference>
<proteinExistence type="inferred from homology"/>
<feature type="compositionally biased region" description="Polar residues" evidence="10">
    <location>
        <begin position="1"/>
        <end position="12"/>
    </location>
</feature>
<organism evidence="12 13">
    <name type="scientific">Hermanssonia centrifuga</name>
    <dbReference type="NCBI Taxonomy" id="98765"/>
    <lineage>
        <taxon>Eukaryota</taxon>
        <taxon>Fungi</taxon>
        <taxon>Dikarya</taxon>
        <taxon>Basidiomycota</taxon>
        <taxon>Agaricomycotina</taxon>
        <taxon>Agaricomycetes</taxon>
        <taxon>Polyporales</taxon>
        <taxon>Meruliaceae</taxon>
        <taxon>Hermanssonia</taxon>
    </lineage>
</organism>
<evidence type="ECO:0000259" key="11">
    <source>
        <dbReference type="PROSITE" id="PS51434"/>
    </source>
</evidence>
<evidence type="ECO:0000256" key="4">
    <source>
        <dbReference type="ARBA" id="ARBA00022737"/>
    </source>
</evidence>
<evidence type="ECO:0000256" key="8">
    <source>
        <dbReference type="ARBA" id="ARBA00023132"/>
    </source>
</evidence>
<feature type="compositionally biased region" description="Low complexity" evidence="10">
    <location>
        <begin position="305"/>
        <end position="316"/>
    </location>
</feature>
<sequence length="1019" mass="102365">MFGQNSITSSWGQPQQNQQQPQASSAFGQPAATTGFGAGNAFGSGGAFGQQPQQQQQQQPQANPMFGGLGGTPNTTTPAPAAGFGAFGATNTASAGSGLFGAPKPATGFGAFGGGGTSTFGGGGAFGGNTAGPSTAGSGLFGAQQSSSTGAFGGGGGLFGGAKPATGFGTTPTAANPNAGPYDTVAPVTTGTSNPVYSVFNEKDPANSNTTLQYQSISCMPSYRGCSFEELRFQDYQQGRKTAGAFGQTTFGAPATQPTTGTGLFGQPAAPTTTQPTNSMFGSFGNTNTANTSTGTGAFGAFGQPAGGAQPANTGAGIFGGGGAFGQQQQQQPPQQQQQQQQSNAFGAFGQPAQQANTTGTGLFGGGGAFGQNQPKPFGTFGSTGTGTAGTTGAFGSGTGAFGQANTQQNGTPGAGLFGQQPQQQPQQSNGGFGAFGQNVVKPSIFGTQPTQPTTTGFGSFGTQQNQTGQQQSAQPAGSLFGGGGGGGGGLFGQNQQNQQPGQQQQSGGLFGTQPAATGTGPFGGASNTGTSLFGANNANQQQGQQGQQSNAFGLFGGPKPATPAAPAGGGIFGGFGQTNPNNTTNAQPGAGLFGGGLGQSTSNQQGNAFGGGGLFNKPVTPLGGQGAQTAGTGFGGNSLFGSMLGANNAMGQSTSLPSLTASIAQPIGANIPLFNMLPPGPRAVNLDQPKKKAGLFVDVPTRSPVPRLQLGYTPASSKLRGFTSTATIPGAHGQSLGPAVSLTSGRPGMLSISKAASSKSLLGPDAFLHGGGPSPGLGSGSRQSVKKLVLDKKIDPSDLFGKSNAKITFNPALSIAARELEAAAASSSDTGFVTPTPPSKTHPPKAASRFSAPGADEISKEKETAEKELELRDGDYYSHPSIADLKKRSFKELAEVEGLVVGRVGYGEIEFLEKVDLTGLSKTADLLGNFVRFDDKECAVYPDCDEADKPPPGSGLNVPARITLLHCWPLDKATREPIKDEKHPAAVKHLKRLKGMKNTIYEDFVLEKGKWTFTVDHF</sequence>
<dbReference type="GO" id="GO:0006606">
    <property type="term" value="P:protein import into nucleus"/>
    <property type="evidence" value="ECO:0007669"/>
    <property type="project" value="TreeGrafter"/>
</dbReference>
<dbReference type="Pfam" id="PF04096">
    <property type="entry name" value="Nucleoporin2"/>
    <property type="match status" value="1"/>
</dbReference>
<feature type="compositionally biased region" description="Low complexity" evidence="10">
    <location>
        <begin position="13"/>
        <end position="22"/>
    </location>
</feature>
<feature type="compositionally biased region" description="Low complexity" evidence="10">
    <location>
        <begin position="446"/>
        <end position="479"/>
    </location>
</feature>
<comment type="similarity">
    <text evidence="2">Belongs to the nucleoporin GLFG family.</text>
</comment>
<dbReference type="GO" id="GO:0006405">
    <property type="term" value="P:RNA export from nucleus"/>
    <property type="evidence" value="ECO:0007669"/>
    <property type="project" value="TreeGrafter"/>
</dbReference>
<evidence type="ECO:0000256" key="5">
    <source>
        <dbReference type="ARBA" id="ARBA00022816"/>
    </source>
</evidence>
<dbReference type="STRING" id="98765.A0A2R6PJA0"/>
<dbReference type="InterPro" id="IPR036903">
    <property type="entry name" value="Nup98_auto-Pept-S59_dom_sf"/>
</dbReference>
<comment type="caution">
    <text evidence="12">The sequence shown here is derived from an EMBL/GenBank/DDBJ whole genome shotgun (WGS) entry which is preliminary data.</text>
</comment>
<evidence type="ECO:0000256" key="3">
    <source>
        <dbReference type="ARBA" id="ARBA00022448"/>
    </source>
</evidence>
<dbReference type="InterPro" id="IPR025574">
    <property type="entry name" value="Nucleoporin_FG_rpt"/>
</dbReference>
<dbReference type="GO" id="GO:0003723">
    <property type="term" value="F:RNA binding"/>
    <property type="evidence" value="ECO:0007669"/>
    <property type="project" value="TreeGrafter"/>
</dbReference>
<keyword evidence="13" id="KW-1185">Reference proteome</keyword>
<evidence type="ECO:0000256" key="7">
    <source>
        <dbReference type="ARBA" id="ARBA00023010"/>
    </source>
</evidence>
<feature type="region of interest" description="Disordered" evidence="10">
    <location>
        <begin position="305"/>
        <end position="615"/>
    </location>
</feature>
<feature type="compositionally biased region" description="Low complexity" evidence="10">
    <location>
        <begin position="326"/>
        <end position="361"/>
    </location>
</feature>
<feature type="region of interest" description="Disordered" evidence="10">
    <location>
        <begin position="1"/>
        <end position="83"/>
    </location>
</feature>
<dbReference type="FunFam" id="3.30.1610.10:FF:000003">
    <property type="entry name" value="Nucleoporin SONB, putative"/>
    <property type="match status" value="1"/>
</dbReference>
<name>A0A2R6PJA0_9APHY</name>
<dbReference type="InterPro" id="IPR037665">
    <property type="entry name" value="Nucleoporin_S59-like"/>
</dbReference>
<keyword evidence="6" id="KW-0653">Protein transport</keyword>
<evidence type="ECO:0000256" key="9">
    <source>
        <dbReference type="ARBA" id="ARBA00023242"/>
    </source>
</evidence>
<dbReference type="FunFam" id="1.10.10.2360:FF:000001">
    <property type="entry name" value="Nuclear pore complex protein Nup98-Nup96"/>
    <property type="match status" value="1"/>
</dbReference>
<evidence type="ECO:0000256" key="6">
    <source>
        <dbReference type="ARBA" id="ARBA00022927"/>
    </source>
</evidence>
<evidence type="ECO:0000256" key="2">
    <source>
        <dbReference type="ARBA" id="ARBA00008926"/>
    </source>
</evidence>
<keyword evidence="7" id="KW-0811">Translocation</keyword>
<dbReference type="GO" id="GO:0051028">
    <property type="term" value="P:mRNA transport"/>
    <property type="evidence" value="ECO:0007669"/>
    <property type="project" value="UniProtKB-KW"/>
</dbReference>
<dbReference type="Gene3D" id="1.10.10.2360">
    <property type="match status" value="1"/>
</dbReference>
<dbReference type="Proteomes" id="UP000186601">
    <property type="component" value="Unassembled WGS sequence"/>
</dbReference>
<evidence type="ECO:0000313" key="12">
    <source>
        <dbReference type="EMBL" id="PSR92225.1"/>
    </source>
</evidence>
<dbReference type="GO" id="GO:0044614">
    <property type="term" value="C:nuclear pore cytoplasmic filaments"/>
    <property type="evidence" value="ECO:0007669"/>
    <property type="project" value="TreeGrafter"/>
</dbReference>
<feature type="compositionally biased region" description="Low complexity" evidence="10">
    <location>
        <begin position="493"/>
        <end position="520"/>
    </location>
</feature>